<comment type="caution">
    <text evidence="1">The sequence shown here is derived from an EMBL/GenBank/DDBJ whole genome shotgun (WGS) entry which is preliminary data.</text>
</comment>
<name>A0AAV5IEI7_9ROSI</name>
<keyword evidence="2" id="KW-1185">Reference proteome</keyword>
<dbReference type="EMBL" id="BPVZ01000010">
    <property type="protein sequence ID" value="GKU96272.1"/>
    <property type="molecule type" value="Genomic_DNA"/>
</dbReference>
<evidence type="ECO:0000313" key="1">
    <source>
        <dbReference type="EMBL" id="GKU96272.1"/>
    </source>
</evidence>
<organism evidence="1 2">
    <name type="scientific">Rubroshorea leprosula</name>
    <dbReference type="NCBI Taxonomy" id="152421"/>
    <lineage>
        <taxon>Eukaryota</taxon>
        <taxon>Viridiplantae</taxon>
        <taxon>Streptophyta</taxon>
        <taxon>Embryophyta</taxon>
        <taxon>Tracheophyta</taxon>
        <taxon>Spermatophyta</taxon>
        <taxon>Magnoliopsida</taxon>
        <taxon>eudicotyledons</taxon>
        <taxon>Gunneridae</taxon>
        <taxon>Pentapetalae</taxon>
        <taxon>rosids</taxon>
        <taxon>malvids</taxon>
        <taxon>Malvales</taxon>
        <taxon>Dipterocarpaceae</taxon>
        <taxon>Rubroshorea</taxon>
    </lineage>
</organism>
<proteinExistence type="predicted"/>
<gene>
    <name evidence="1" type="ORF">SLEP1_g9521</name>
</gene>
<evidence type="ECO:0000313" key="2">
    <source>
        <dbReference type="Proteomes" id="UP001054252"/>
    </source>
</evidence>
<dbReference type="Proteomes" id="UP001054252">
    <property type="component" value="Unassembled WGS sequence"/>
</dbReference>
<dbReference type="AlphaFoldDB" id="A0AAV5IEI7"/>
<reference evidence="1 2" key="1">
    <citation type="journal article" date="2021" name="Commun. Biol.">
        <title>The genome of Shorea leprosula (Dipterocarpaceae) highlights the ecological relevance of drought in aseasonal tropical rainforests.</title>
        <authorList>
            <person name="Ng K.K.S."/>
            <person name="Kobayashi M.J."/>
            <person name="Fawcett J.A."/>
            <person name="Hatakeyama M."/>
            <person name="Paape T."/>
            <person name="Ng C.H."/>
            <person name="Ang C.C."/>
            <person name="Tnah L.H."/>
            <person name="Lee C.T."/>
            <person name="Nishiyama T."/>
            <person name="Sese J."/>
            <person name="O'Brien M.J."/>
            <person name="Copetti D."/>
            <person name="Mohd Noor M.I."/>
            <person name="Ong R.C."/>
            <person name="Putra M."/>
            <person name="Sireger I.Z."/>
            <person name="Indrioko S."/>
            <person name="Kosugi Y."/>
            <person name="Izuno A."/>
            <person name="Isagi Y."/>
            <person name="Lee S.L."/>
            <person name="Shimizu K.K."/>
        </authorList>
    </citation>
    <scope>NUCLEOTIDE SEQUENCE [LARGE SCALE GENOMIC DNA]</scope>
    <source>
        <strain evidence="1">214</strain>
    </source>
</reference>
<sequence>MLELACAPSFDEPSRSVGFWVLLRSGNPRLFPVDLGRGSLVFSVSCSVRCRSGSLLSPPTDQWQRTQGLPDLTPIADLLLILRDYCCLIRLPPRHPTAWCNFFKAR</sequence>
<protein>
    <submittedName>
        <fullName evidence="1">Uncharacterized protein</fullName>
    </submittedName>
</protein>
<accession>A0AAV5IEI7</accession>